<evidence type="ECO:0000256" key="1">
    <source>
        <dbReference type="ARBA" id="ARBA00004985"/>
    </source>
</evidence>
<evidence type="ECO:0000259" key="8">
    <source>
        <dbReference type="Pfam" id="PF00171"/>
    </source>
</evidence>
<dbReference type="Gene3D" id="3.40.309.10">
    <property type="entry name" value="Aldehyde Dehydrogenase, Chain A, domain 2"/>
    <property type="match status" value="1"/>
</dbReference>
<comment type="subcellular location">
    <subcellularLocation>
        <location evidence="7">Cytoplasm</location>
    </subcellularLocation>
</comment>
<dbReference type="InterPro" id="IPR016163">
    <property type="entry name" value="Ald_DH_C"/>
</dbReference>
<dbReference type="SUPFAM" id="SSF53720">
    <property type="entry name" value="ALDH-like"/>
    <property type="match status" value="1"/>
</dbReference>
<dbReference type="PIRSF" id="PIRSF000151">
    <property type="entry name" value="GPR"/>
    <property type="match status" value="1"/>
</dbReference>
<dbReference type="InterPro" id="IPR016161">
    <property type="entry name" value="Ald_DH/histidinol_DH"/>
</dbReference>
<dbReference type="InterPro" id="IPR000965">
    <property type="entry name" value="GPR_dom"/>
</dbReference>
<evidence type="ECO:0000313" key="10">
    <source>
        <dbReference type="Proteomes" id="UP000198795"/>
    </source>
</evidence>
<dbReference type="HAMAP" id="MF_00412">
    <property type="entry name" value="ProA"/>
    <property type="match status" value="1"/>
</dbReference>
<dbReference type="NCBIfam" id="NF001221">
    <property type="entry name" value="PRK00197.1"/>
    <property type="match status" value="1"/>
</dbReference>
<dbReference type="PROSITE" id="PS01223">
    <property type="entry name" value="PROA"/>
    <property type="match status" value="1"/>
</dbReference>
<evidence type="ECO:0000256" key="6">
    <source>
        <dbReference type="ARBA" id="ARBA00049024"/>
    </source>
</evidence>
<dbReference type="InterPro" id="IPR016162">
    <property type="entry name" value="Ald_DH_N"/>
</dbReference>
<protein>
    <recommendedName>
        <fullName evidence="7">Gamma-glutamyl phosphate reductase</fullName>
        <shortName evidence="7">GPR</shortName>
        <ecNumber evidence="7">1.2.1.41</ecNumber>
    </recommendedName>
    <alternativeName>
        <fullName evidence="7">Glutamate-5-semialdehyde dehydrogenase</fullName>
    </alternativeName>
    <alternativeName>
        <fullName evidence="7">Glutamyl-gamma-semialdehyde dehydrogenase</fullName>
        <shortName evidence="7">GSA dehydrogenase</shortName>
    </alternativeName>
</protein>
<dbReference type="EMBL" id="FNJC01000001">
    <property type="protein sequence ID" value="SDO29399.1"/>
    <property type="molecule type" value="Genomic_DNA"/>
</dbReference>
<proteinExistence type="inferred from homology"/>
<evidence type="ECO:0000313" key="9">
    <source>
        <dbReference type="EMBL" id="SDO29399.1"/>
    </source>
</evidence>
<name>A0A1H0ID55_9HYPH</name>
<comment type="caution">
    <text evidence="9">The sequence shown here is derived from an EMBL/GenBank/DDBJ whole genome shotgun (WGS) entry which is preliminary data.</text>
</comment>
<dbReference type="PANTHER" id="PTHR11063:SF8">
    <property type="entry name" value="DELTA-1-PYRROLINE-5-CARBOXYLATE SYNTHASE"/>
    <property type="match status" value="1"/>
</dbReference>
<dbReference type="EC" id="1.2.1.41" evidence="7"/>
<dbReference type="CDD" id="cd07079">
    <property type="entry name" value="ALDH_F18-19_ProA-GPR"/>
    <property type="match status" value="1"/>
</dbReference>
<comment type="pathway">
    <text evidence="1 7">Amino-acid biosynthesis; L-proline biosynthesis; L-glutamate 5-semialdehyde from L-glutamate: step 2/2.</text>
</comment>
<reference evidence="9 10" key="1">
    <citation type="submission" date="2016-10" db="EMBL/GenBank/DDBJ databases">
        <authorList>
            <person name="Varghese N."/>
            <person name="Submissions S."/>
        </authorList>
    </citation>
    <scope>NUCLEOTIDE SEQUENCE [LARGE SCALE GENOMIC DNA]</scope>
    <source>
        <strain evidence="9 10">CGMCC 1.6497</strain>
    </source>
</reference>
<evidence type="ECO:0000256" key="3">
    <source>
        <dbReference type="ARBA" id="ARBA00022650"/>
    </source>
</evidence>
<keyword evidence="5 7" id="KW-0560">Oxidoreductase</keyword>
<organism evidence="9 10">
    <name type="scientific">Filomicrobium insigne</name>
    <dbReference type="NCBI Taxonomy" id="418854"/>
    <lineage>
        <taxon>Bacteria</taxon>
        <taxon>Pseudomonadati</taxon>
        <taxon>Pseudomonadota</taxon>
        <taxon>Alphaproteobacteria</taxon>
        <taxon>Hyphomicrobiales</taxon>
        <taxon>Hyphomicrobiaceae</taxon>
        <taxon>Filomicrobium</taxon>
    </lineage>
</organism>
<keyword evidence="3 7" id="KW-0641">Proline biosynthesis</keyword>
<comment type="similarity">
    <text evidence="7">Belongs to the gamma-glutamyl phosphate reductase family.</text>
</comment>
<keyword evidence="7" id="KW-0963">Cytoplasm</keyword>
<dbReference type="InterPro" id="IPR015590">
    <property type="entry name" value="Aldehyde_DH_dom"/>
</dbReference>
<keyword evidence="2 7" id="KW-0028">Amino-acid biosynthesis</keyword>
<comment type="function">
    <text evidence="7">Catalyzes the NADPH-dependent reduction of L-glutamate 5-phosphate into L-glutamate 5-semialdehyde and phosphate. The product spontaneously undergoes cyclization to form 1-pyrroline-5-carboxylate.</text>
</comment>
<dbReference type="NCBIfam" id="TIGR00407">
    <property type="entry name" value="proA"/>
    <property type="match status" value="1"/>
</dbReference>
<dbReference type="InterPro" id="IPR012134">
    <property type="entry name" value="Glu-5-SA_DH"/>
</dbReference>
<dbReference type="PANTHER" id="PTHR11063">
    <property type="entry name" value="GLUTAMATE SEMIALDEHYDE DEHYDROGENASE"/>
    <property type="match status" value="1"/>
</dbReference>
<keyword evidence="4 7" id="KW-0521">NADP</keyword>
<dbReference type="Gene3D" id="3.40.605.10">
    <property type="entry name" value="Aldehyde Dehydrogenase, Chain A, domain 1"/>
    <property type="match status" value="1"/>
</dbReference>
<dbReference type="RefSeq" id="WP_090226739.1">
    <property type="nucleotide sequence ID" value="NZ_FNJC01000001.1"/>
</dbReference>
<feature type="domain" description="Aldehyde dehydrogenase" evidence="8">
    <location>
        <begin position="20"/>
        <end position="294"/>
    </location>
</feature>
<keyword evidence="10" id="KW-1185">Reference proteome</keyword>
<evidence type="ECO:0000256" key="7">
    <source>
        <dbReference type="HAMAP-Rule" id="MF_00412"/>
    </source>
</evidence>
<evidence type="ECO:0000256" key="2">
    <source>
        <dbReference type="ARBA" id="ARBA00022605"/>
    </source>
</evidence>
<accession>A0A1H0ID55</accession>
<gene>
    <name evidence="7" type="primary">proA</name>
    <name evidence="9" type="ORF">SAMN04488061_0816</name>
</gene>
<sequence>MTAAVHALINDNKIEAAMLEIGQAARRAAAELAIAEPGQKDQALRVAAQELRHHTSGIIEANRRDLEAAEEAGKNGAYLDRLMLDPDRIEAIASGLETIAALEDPVGKTIAEWQRPNGLDISRVRTPIGVIGIIYESRPNVTADAGALSLKSGNAAILRGGSDSHHSSVAILTCLTHGLRSAGLPADAIQLVPTTDREAVGHMLKGLGGTLDLIVPRGGKSLVARVQEEARVPVFAHLEGICHTYVDRGADIDMAVEIILNAKLRRTGVCGATETLLVDRNADDDYLSPLVKALLDAGCEVRGDAAAQAADERVVAATDEDWGQEFLDSIIAVKTVDGVDDAIAHIARYSSQHTDSIITECHGTAERFLKRVDSAIVMHNASTQFADGGEFGMGAEIGIATGRMHARGPVGVEQLTTFKYVVRGSGQTRPK</sequence>
<dbReference type="InterPro" id="IPR020593">
    <property type="entry name" value="G-glutamylP_reductase_CS"/>
</dbReference>
<evidence type="ECO:0000256" key="4">
    <source>
        <dbReference type="ARBA" id="ARBA00022857"/>
    </source>
</evidence>
<evidence type="ECO:0000256" key="5">
    <source>
        <dbReference type="ARBA" id="ARBA00023002"/>
    </source>
</evidence>
<dbReference type="Proteomes" id="UP000198795">
    <property type="component" value="Unassembled WGS sequence"/>
</dbReference>
<comment type="catalytic activity">
    <reaction evidence="6 7">
        <text>L-glutamate 5-semialdehyde + phosphate + NADP(+) = L-glutamyl 5-phosphate + NADPH + H(+)</text>
        <dbReference type="Rhea" id="RHEA:19541"/>
        <dbReference type="ChEBI" id="CHEBI:15378"/>
        <dbReference type="ChEBI" id="CHEBI:43474"/>
        <dbReference type="ChEBI" id="CHEBI:57783"/>
        <dbReference type="ChEBI" id="CHEBI:58066"/>
        <dbReference type="ChEBI" id="CHEBI:58274"/>
        <dbReference type="ChEBI" id="CHEBI:58349"/>
        <dbReference type="EC" id="1.2.1.41"/>
    </reaction>
</comment>
<dbReference type="Pfam" id="PF00171">
    <property type="entry name" value="Aldedh"/>
    <property type="match status" value="1"/>
</dbReference>